<organism evidence="3 4">
    <name type="scientific">Pseudozobellia thermophila</name>
    <dbReference type="NCBI Taxonomy" id="192903"/>
    <lineage>
        <taxon>Bacteria</taxon>
        <taxon>Pseudomonadati</taxon>
        <taxon>Bacteroidota</taxon>
        <taxon>Flavobacteriia</taxon>
        <taxon>Flavobacteriales</taxon>
        <taxon>Flavobacteriaceae</taxon>
        <taxon>Pseudozobellia</taxon>
    </lineage>
</organism>
<dbReference type="Gene3D" id="3.30.2130.10">
    <property type="entry name" value="VC0802-like"/>
    <property type="match status" value="1"/>
</dbReference>
<dbReference type="AlphaFoldDB" id="A0A1M6LYT8"/>
<gene>
    <name evidence="3" type="ORF">SAMN04488513_108104</name>
</gene>
<reference evidence="4" key="1">
    <citation type="submission" date="2016-11" db="EMBL/GenBank/DDBJ databases">
        <authorList>
            <person name="Varghese N."/>
            <person name="Submissions S."/>
        </authorList>
    </citation>
    <scope>NUCLEOTIDE SEQUENCE [LARGE SCALE GENOMIC DNA]</scope>
    <source>
        <strain evidence="4">DSM 19858</strain>
    </source>
</reference>
<dbReference type="Pfam" id="PF10000">
    <property type="entry name" value="ACT_3"/>
    <property type="match status" value="1"/>
</dbReference>
<dbReference type="RefSeq" id="WP_072995030.1">
    <property type="nucleotide sequence ID" value="NZ_FQYU01000008.1"/>
</dbReference>
<evidence type="ECO:0000313" key="3">
    <source>
        <dbReference type="EMBL" id="SHJ76364.1"/>
    </source>
</evidence>
<dbReference type="InterPro" id="IPR018717">
    <property type="entry name" value="DUF2241"/>
</dbReference>
<dbReference type="PANTHER" id="PTHR39199">
    <property type="entry name" value="BLR5128 PROTEIN"/>
    <property type="match status" value="1"/>
</dbReference>
<dbReference type="InterPro" id="IPR027795">
    <property type="entry name" value="CASTOR_ACT_dom"/>
</dbReference>
<dbReference type="STRING" id="192903.SAMN04488513_108104"/>
<accession>A0A1M6LYT8</accession>
<dbReference type="OrthoDB" id="517867at2"/>
<dbReference type="InterPro" id="IPR045865">
    <property type="entry name" value="ACT-like_dom_sf"/>
</dbReference>
<dbReference type="EMBL" id="FQYU01000008">
    <property type="protein sequence ID" value="SHJ76364.1"/>
    <property type="molecule type" value="Genomic_DNA"/>
</dbReference>
<dbReference type="PANTHER" id="PTHR39199:SF1">
    <property type="entry name" value="BLR5128 PROTEIN"/>
    <property type="match status" value="1"/>
</dbReference>
<feature type="domain" description="DUF2241" evidence="1">
    <location>
        <begin position="3"/>
        <end position="68"/>
    </location>
</feature>
<evidence type="ECO:0000313" key="4">
    <source>
        <dbReference type="Proteomes" id="UP000184543"/>
    </source>
</evidence>
<proteinExistence type="predicted"/>
<evidence type="ECO:0000259" key="2">
    <source>
        <dbReference type="Pfam" id="PF13840"/>
    </source>
</evidence>
<dbReference type="Pfam" id="PF13840">
    <property type="entry name" value="ACT_7"/>
    <property type="match status" value="1"/>
</dbReference>
<dbReference type="SUPFAM" id="SSF55021">
    <property type="entry name" value="ACT-like"/>
    <property type="match status" value="2"/>
</dbReference>
<dbReference type="Proteomes" id="UP000184543">
    <property type="component" value="Unassembled WGS sequence"/>
</dbReference>
<protein>
    <submittedName>
        <fullName evidence="3">Uncharacterized protein</fullName>
    </submittedName>
</protein>
<name>A0A1M6LYT8_9FLAO</name>
<evidence type="ECO:0000259" key="1">
    <source>
        <dbReference type="Pfam" id="PF10000"/>
    </source>
</evidence>
<keyword evidence="4" id="KW-1185">Reference proteome</keyword>
<feature type="domain" description="CASTOR ACT" evidence="2">
    <location>
        <begin position="69"/>
        <end position="126"/>
    </location>
</feature>
<sequence length="135" mass="15329">MPAETELKKLVQSMQPILNEGRYVFAVQPPKTKTPDHVIGLFREKEGNTLILKKEDADRLNLAYEFIAAWITLQVHSSLEAVGLTAIFASELARFDIGCNVVAGYYHDHIFVDYKDGEKAIKVLTELSEDYRNRT</sequence>